<reference evidence="1 2" key="1">
    <citation type="submission" date="2019-10" db="EMBL/GenBank/DDBJ databases">
        <title>Pseudomonas dajingensis sp. nov., isolated from the profound head ulcers of farmed Murray cod (Maccullochella peelii peelii).</title>
        <authorList>
            <person name="Liu Y."/>
        </authorList>
    </citation>
    <scope>NUCLEOTIDE SEQUENCE [LARGE SCALE GENOMIC DNA]</scope>
    <source>
        <strain evidence="1 2">MC042</strain>
    </source>
</reference>
<name>A0A7X1PUF7_9PSED</name>
<dbReference type="InterPro" id="IPR021784">
    <property type="entry name" value="DUF3349"/>
</dbReference>
<dbReference type="Pfam" id="PF11829">
    <property type="entry name" value="DUF3349"/>
    <property type="match status" value="1"/>
</dbReference>
<sequence>MPRRTELDQPLAEAVSALKEAFPDGVTAADYYALLAVLYEHFSDRNLAQVVAQLTQRDSALVLNDIHQAVTLAKPSPQAIASLNTRLHRHGVAKLLADD</sequence>
<dbReference type="Proteomes" id="UP000486534">
    <property type="component" value="Unassembled WGS sequence"/>
</dbReference>
<evidence type="ECO:0000313" key="2">
    <source>
        <dbReference type="Proteomes" id="UP000486534"/>
    </source>
</evidence>
<evidence type="ECO:0000313" key="1">
    <source>
        <dbReference type="EMBL" id="MQA57033.1"/>
    </source>
</evidence>
<gene>
    <name evidence="1" type="ORF">GDH07_27295</name>
</gene>
<proteinExistence type="predicted"/>
<dbReference type="EMBL" id="WHUV01000005">
    <property type="protein sequence ID" value="MQA57033.1"/>
    <property type="molecule type" value="Genomic_DNA"/>
</dbReference>
<accession>A0A7X1PUF7</accession>
<comment type="caution">
    <text evidence="1">The sequence shown here is derived from an EMBL/GenBank/DDBJ whole genome shotgun (WGS) entry which is preliminary data.</text>
</comment>
<organism evidence="1 2">
    <name type="scientific">Pseudomonas piscis</name>
    <dbReference type="NCBI Taxonomy" id="2614538"/>
    <lineage>
        <taxon>Bacteria</taxon>
        <taxon>Pseudomonadati</taxon>
        <taxon>Pseudomonadota</taxon>
        <taxon>Gammaproteobacteria</taxon>
        <taxon>Pseudomonadales</taxon>
        <taxon>Pseudomonadaceae</taxon>
        <taxon>Pseudomonas</taxon>
    </lineage>
</organism>
<dbReference type="Gene3D" id="1.10.150.430">
    <property type="entry name" value="DUF3349, helical bundle"/>
    <property type="match status" value="1"/>
</dbReference>
<protein>
    <submittedName>
        <fullName evidence="1">DUF3349 domain-containing protein</fullName>
    </submittedName>
</protein>
<dbReference type="AlphaFoldDB" id="A0A7X1PUF7"/>
<dbReference type="InterPro" id="IPR044918">
    <property type="entry name" value="DUF3349_helical"/>
</dbReference>